<sequence>MLDISRVVKIFGIIQSNGTTTGRIIITSICQWIVYYLSRLATISITTSHTIQSTLHVYWIIEFIVTQR</sequence>
<keyword evidence="2" id="KW-1185">Reference proteome</keyword>
<name>A0A183K1Q2_9TREM</name>
<evidence type="ECO:0000313" key="3">
    <source>
        <dbReference type="WBParaSite" id="SCUD_0000891501-mRNA-1"/>
    </source>
</evidence>
<evidence type="ECO:0000313" key="2">
    <source>
        <dbReference type="Proteomes" id="UP000279833"/>
    </source>
</evidence>
<reference evidence="1 2" key="2">
    <citation type="submission" date="2018-11" db="EMBL/GenBank/DDBJ databases">
        <authorList>
            <consortium name="Pathogen Informatics"/>
        </authorList>
    </citation>
    <scope>NUCLEOTIDE SEQUENCE [LARGE SCALE GENOMIC DNA]</scope>
    <source>
        <strain evidence="1">Dakar</strain>
        <strain evidence="2">Dakar, Senegal</strain>
    </source>
</reference>
<protein>
    <submittedName>
        <fullName evidence="3">Secreted protein</fullName>
    </submittedName>
</protein>
<reference evidence="3" key="1">
    <citation type="submission" date="2016-06" db="UniProtKB">
        <authorList>
            <consortium name="WormBaseParasite"/>
        </authorList>
    </citation>
    <scope>IDENTIFICATION</scope>
</reference>
<accession>A0A183K1Q2</accession>
<dbReference type="Proteomes" id="UP000279833">
    <property type="component" value="Unassembled WGS sequence"/>
</dbReference>
<organism evidence="3">
    <name type="scientific">Schistosoma curassoni</name>
    <dbReference type="NCBI Taxonomy" id="6186"/>
    <lineage>
        <taxon>Eukaryota</taxon>
        <taxon>Metazoa</taxon>
        <taxon>Spiralia</taxon>
        <taxon>Lophotrochozoa</taxon>
        <taxon>Platyhelminthes</taxon>
        <taxon>Trematoda</taxon>
        <taxon>Digenea</taxon>
        <taxon>Strigeidida</taxon>
        <taxon>Schistosomatoidea</taxon>
        <taxon>Schistosomatidae</taxon>
        <taxon>Schistosoma</taxon>
    </lineage>
</organism>
<dbReference type="WBParaSite" id="SCUD_0000891501-mRNA-1">
    <property type="protein sequence ID" value="SCUD_0000891501-mRNA-1"/>
    <property type="gene ID" value="SCUD_0000891501"/>
</dbReference>
<gene>
    <name evidence="1" type="ORF">SCUD_LOCUS8915</name>
</gene>
<dbReference type="AlphaFoldDB" id="A0A183K1Q2"/>
<evidence type="ECO:0000313" key="1">
    <source>
        <dbReference type="EMBL" id="VDP33231.1"/>
    </source>
</evidence>
<dbReference type="EMBL" id="UZAK01032969">
    <property type="protein sequence ID" value="VDP33231.1"/>
    <property type="molecule type" value="Genomic_DNA"/>
</dbReference>
<proteinExistence type="predicted"/>